<name>A0A0B1T677_OESDE</name>
<keyword evidence="3" id="KW-1185">Reference proteome</keyword>
<gene>
    <name evidence="2" type="ORF">OESDEN_08834</name>
</gene>
<evidence type="ECO:0000313" key="3">
    <source>
        <dbReference type="Proteomes" id="UP000053660"/>
    </source>
</evidence>
<evidence type="ECO:0000313" key="2">
    <source>
        <dbReference type="EMBL" id="KHJ91302.1"/>
    </source>
</evidence>
<dbReference type="EMBL" id="KN552186">
    <property type="protein sequence ID" value="KHJ91302.1"/>
    <property type="molecule type" value="Genomic_DNA"/>
</dbReference>
<feature type="compositionally biased region" description="Basic residues" evidence="1">
    <location>
        <begin position="44"/>
        <end position="66"/>
    </location>
</feature>
<accession>A0A0B1T677</accession>
<dbReference type="AlphaFoldDB" id="A0A0B1T677"/>
<reference evidence="2 3" key="1">
    <citation type="submission" date="2014-03" db="EMBL/GenBank/DDBJ databases">
        <title>Draft genome of the hookworm Oesophagostomum dentatum.</title>
        <authorList>
            <person name="Mitreva M."/>
        </authorList>
    </citation>
    <scope>NUCLEOTIDE SEQUENCE [LARGE SCALE GENOMIC DNA]</scope>
    <source>
        <strain evidence="2 3">OD-Hann</strain>
    </source>
</reference>
<feature type="compositionally biased region" description="Basic and acidic residues" evidence="1">
    <location>
        <begin position="203"/>
        <end position="218"/>
    </location>
</feature>
<proteinExistence type="predicted"/>
<protein>
    <submittedName>
        <fullName evidence="2">Uncharacterized protein</fullName>
    </submittedName>
</protein>
<feature type="compositionally biased region" description="Low complexity" evidence="1">
    <location>
        <begin position="67"/>
        <end position="79"/>
    </location>
</feature>
<feature type="compositionally biased region" description="Basic and acidic residues" evidence="1">
    <location>
        <begin position="29"/>
        <end position="43"/>
    </location>
</feature>
<sequence>MLVMSSIAIAYNVCIVPLYCLISPVQEPKKNASFDEQKKDGTKISKRHSKRQKKSNRSKKASKKASKTSVTSTTGKTATDPSTPVVAAKAAKPAPAPAAQAAPAPAAPPPAPVEAQGNAVAQANNEAQESKVAPNSGDLQENKVPIQDAQIAEPVDQTPAQDTGMTGAAEQASTPAQDSGAAKPALDGTQRMDVQGGQEGAETEAKETVSNESRKDQNYRNCPSLR</sequence>
<feature type="compositionally biased region" description="Low complexity" evidence="1">
    <location>
        <begin position="87"/>
        <end position="104"/>
    </location>
</feature>
<dbReference type="Proteomes" id="UP000053660">
    <property type="component" value="Unassembled WGS sequence"/>
</dbReference>
<feature type="compositionally biased region" description="Low complexity" evidence="1">
    <location>
        <begin position="113"/>
        <end position="127"/>
    </location>
</feature>
<feature type="region of interest" description="Disordered" evidence="1">
    <location>
        <begin position="29"/>
        <end position="226"/>
    </location>
</feature>
<evidence type="ECO:0000256" key="1">
    <source>
        <dbReference type="SAM" id="MobiDB-lite"/>
    </source>
</evidence>
<organism evidence="2 3">
    <name type="scientific">Oesophagostomum dentatum</name>
    <name type="common">Nodular worm</name>
    <dbReference type="NCBI Taxonomy" id="61180"/>
    <lineage>
        <taxon>Eukaryota</taxon>
        <taxon>Metazoa</taxon>
        <taxon>Ecdysozoa</taxon>
        <taxon>Nematoda</taxon>
        <taxon>Chromadorea</taxon>
        <taxon>Rhabditida</taxon>
        <taxon>Rhabditina</taxon>
        <taxon>Rhabditomorpha</taxon>
        <taxon>Strongyloidea</taxon>
        <taxon>Strongylidae</taxon>
        <taxon>Oesophagostomum</taxon>
    </lineage>
</organism>